<dbReference type="Pfam" id="PF09346">
    <property type="entry name" value="SMI1_KNR4"/>
    <property type="match status" value="1"/>
</dbReference>
<evidence type="ECO:0000313" key="3">
    <source>
        <dbReference type="Proteomes" id="UP000321501"/>
    </source>
</evidence>
<dbReference type="Gene3D" id="3.40.1580.10">
    <property type="entry name" value="SMI1/KNR4-like"/>
    <property type="match status" value="2"/>
</dbReference>
<dbReference type="RefSeq" id="WP_146964119.1">
    <property type="nucleotide sequence ID" value="NZ_AP019835.1"/>
</dbReference>
<name>A0A510KD11_9FUSO</name>
<accession>A0A510KD11</accession>
<evidence type="ECO:0000259" key="1">
    <source>
        <dbReference type="Pfam" id="PF09346"/>
    </source>
</evidence>
<reference evidence="2 3" key="1">
    <citation type="submission" date="2019-07" db="EMBL/GenBank/DDBJ databases">
        <title>Complete Genome Sequence of Leptotrichia wadei Strain JMUB3934.</title>
        <authorList>
            <person name="Watanabe S."/>
            <person name="Cui L."/>
        </authorList>
    </citation>
    <scope>NUCLEOTIDE SEQUENCE [LARGE SCALE GENOMIC DNA]</scope>
    <source>
        <strain evidence="2 3">JMUB3934</strain>
    </source>
</reference>
<dbReference type="AlphaFoldDB" id="A0A510KD11"/>
<organism evidence="2 3">
    <name type="scientific">Leptotrichia wadei</name>
    <dbReference type="NCBI Taxonomy" id="157687"/>
    <lineage>
        <taxon>Bacteria</taxon>
        <taxon>Fusobacteriati</taxon>
        <taxon>Fusobacteriota</taxon>
        <taxon>Fusobacteriia</taxon>
        <taxon>Fusobacteriales</taxon>
        <taxon>Leptotrichiaceae</taxon>
        <taxon>Leptotrichia</taxon>
    </lineage>
</organism>
<dbReference type="EMBL" id="AP019835">
    <property type="protein sequence ID" value="BBM49556.1"/>
    <property type="molecule type" value="Genomic_DNA"/>
</dbReference>
<protein>
    <recommendedName>
        <fullName evidence="1">Knr4/Smi1-like domain-containing protein</fullName>
    </recommendedName>
</protein>
<sequence length="364" mass="43659">MNKRYMDILKEYLKKNERKAIGYSEEEIIKIEKLYDIEAKGDFREFLKYAGRCGGGLLEDYTIILYRELWSIQSFLRKNYFGFIDDEDFEEKVFYDELKRKPFIFSIEMETYYFYIRTADDDLKVYCFDENEEKLKDTGMDFNEYMVDLVERYNPELKPILEIPSIGELLVQCDTSEKRITGLREIREYISSERKENKELFILLERYLEKSKKEFTGYNDDEIRGIEELYDIEVKGDFREFLSIAGKSLGGLLGEEELSLYNDWSIRERIVLQYDFQEYVQKDKFRGKGRDGKPFIIDLKSNSEYIFITTRDNDLKVYHYSRENRTLKETGMNFSEYVTDLIKRYNPELEELKDVSVSGDIINI</sequence>
<proteinExistence type="predicted"/>
<feature type="domain" description="Knr4/Smi1-like" evidence="1">
    <location>
        <begin position="24"/>
        <end position="146"/>
    </location>
</feature>
<evidence type="ECO:0000313" key="2">
    <source>
        <dbReference type="EMBL" id="BBM49556.1"/>
    </source>
</evidence>
<dbReference type="SUPFAM" id="SSF160631">
    <property type="entry name" value="SMI1/KNR4-like"/>
    <property type="match status" value="2"/>
</dbReference>
<gene>
    <name evidence="2" type="ORF">JMUB3934_0851</name>
</gene>
<dbReference type="Proteomes" id="UP000321501">
    <property type="component" value="Chromosome"/>
</dbReference>
<dbReference type="InterPro" id="IPR037883">
    <property type="entry name" value="Knr4/Smi1-like_sf"/>
</dbReference>
<dbReference type="InterPro" id="IPR018958">
    <property type="entry name" value="Knr4/Smi1-like_dom"/>
</dbReference>